<organism evidence="7 8">
    <name type="scientific">Neogobius melanostomus</name>
    <name type="common">round goby</name>
    <dbReference type="NCBI Taxonomy" id="47308"/>
    <lineage>
        <taxon>Eukaryota</taxon>
        <taxon>Metazoa</taxon>
        <taxon>Chordata</taxon>
        <taxon>Craniata</taxon>
        <taxon>Vertebrata</taxon>
        <taxon>Euteleostomi</taxon>
        <taxon>Actinopterygii</taxon>
        <taxon>Neopterygii</taxon>
        <taxon>Teleostei</taxon>
        <taxon>Neoteleostei</taxon>
        <taxon>Acanthomorphata</taxon>
        <taxon>Gobiaria</taxon>
        <taxon>Gobiiformes</taxon>
        <taxon>Gobioidei</taxon>
        <taxon>Gobiidae</taxon>
        <taxon>Benthophilinae</taxon>
        <taxon>Neogobiini</taxon>
        <taxon>Neogobius</taxon>
    </lineage>
</organism>
<evidence type="ECO:0000256" key="4">
    <source>
        <dbReference type="ARBA" id="ARBA00034734"/>
    </source>
</evidence>
<dbReference type="GO" id="GO:0004726">
    <property type="term" value="F:non-membrane spanning protein tyrosine phosphatase activity"/>
    <property type="evidence" value="ECO:0007669"/>
    <property type="project" value="InterPro"/>
</dbReference>
<dbReference type="Gene3D" id="3.90.190.10">
    <property type="entry name" value="Protein tyrosine phosphatase superfamily"/>
    <property type="match status" value="1"/>
</dbReference>
<dbReference type="GO" id="GO:0005634">
    <property type="term" value="C:nucleus"/>
    <property type="evidence" value="ECO:0007669"/>
    <property type="project" value="TreeGrafter"/>
</dbReference>
<evidence type="ECO:0000256" key="3">
    <source>
        <dbReference type="ARBA" id="ARBA00022912"/>
    </source>
</evidence>
<evidence type="ECO:0000256" key="2">
    <source>
        <dbReference type="ARBA" id="ARBA00022801"/>
    </source>
</evidence>
<keyword evidence="2" id="KW-0378">Hydrolase</keyword>
<dbReference type="PANTHER" id="PTHR45983:SF4">
    <property type="entry name" value="TYROSINE-PROTEIN PHOSPHATASE NON-RECEPTOR TYPE 18"/>
    <property type="match status" value="1"/>
</dbReference>
<dbReference type="InterPro" id="IPR029021">
    <property type="entry name" value="Prot-tyrosine_phosphatase-like"/>
</dbReference>
<feature type="domain" description="Tyrosine-protein phosphatase" evidence="5">
    <location>
        <begin position="11"/>
        <end position="132"/>
    </location>
</feature>
<dbReference type="SMART" id="SM00404">
    <property type="entry name" value="PTPc_motif"/>
    <property type="match status" value="1"/>
</dbReference>
<dbReference type="InterPro" id="IPR016130">
    <property type="entry name" value="Tyr_Pase_AS"/>
</dbReference>
<dbReference type="EC" id="3.1.3.48" evidence="1"/>
<accession>A0A8C6TK28</accession>
<reference evidence="7" key="1">
    <citation type="submission" date="2025-08" db="UniProtKB">
        <authorList>
            <consortium name="Ensembl"/>
        </authorList>
    </citation>
    <scope>IDENTIFICATION</scope>
</reference>
<dbReference type="AlphaFoldDB" id="A0A8C6TK28"/>
<dbReference type="SUPFAM" id="SSF52799">
    <property type="entry name" value="(Phosphotyrosine protein) phosphatases II"/>
    <property type="match status" value="1"/>
</dbReference>
<dbReference type="Ensembl" id="ENSNMLT00000023983.1">
    <property type="protein sequence ID" value="ENSNMLP00000021390.1"/>
    <property type="gene ID" value="ENSNMLG00000013882.1"/>
</dbReference>
<sequence length="250" mass="28672">CVKIWINIYGFQMKKIDTVQKEVRVVTQLQFISWPDHDVPHKASGVIDLLHRVQDLHKSSPDLVRNPQNRTPRLVHCSAGCGRTGVICALDHIYQLLTHQVGQWLTPDFSILRIVTDLRQQRPSTVQTKVGYTNSTLCLKWSTSFKSELTLPASRKTDVAHHYDNLSATSAPIYSVVRPRAKPHPTETHMYDLATPTSPDVTPHYHLLSGCSLFEDSILFFTFNIFRFNRRVPKPRGPRDPPAEWTRLER</sequence>
<evidence type="ECO:0000259" key="5">
    <source>
        <dbReference type="PROSITE" id="PS50055"/>
    </source>
</evidence>
<keyword evidence="8" id="KW-1185">Reference proteome</keyword>
<dbReference type="InterPro" id="IPR000242">
    <property type="entry name" value="PTP_cat"/>
</dbReference>
<dbReference type="PANTHER" id="PTHR45983">
    <property type="entry name" value="TYROSINE PHOSPHATSE N18, PUTATIVE-RELATED"/>
    <property type="match status" value="1"/>
</dbReference>
<dbReference type="InterPro" id="IPR003595">
    <property type="entry name" value="Tyr_Pase_cat"/>
</dbReference>
<dbReference type="Pfam" id="PF00102">
    <property type="entry name" value="Y_phosphatase"/>
    <property type="match status" value="1"/>
</dbReference>
<evidence type="ECO:0000313" key="8">
    <source>
        <dbReference type="Proteomes" id="UP000694523"/>
    </source>
</evidence>
<protein>
    <recommendedName>
        <fullName evidence="1">protein-tyrosine-phosphatase</fullName>
        <ecNumber evidence="1">3.1.3.48</ecNumber>
    </recommendedName>
</protein>
<dbReference type="PROSITE" id="PS50055">
    <property type="entry name" value="TYR_PHOSPHATASE_PTP"/>
    <property type="match status" value="1"/>
</dbReference>
<comment type="similarity">
    <text evidence="4">Belongs to the protein-tyrosine phosphatase family. Non-receptor class 4 subfamily.</text>
</comment>
<dbReference type="GO" id="GO:0005737">
    <property type="term" value="C:cytoplasm"/>
    <property type="evidence" value="ECO:0007669"/>
    <property type="project" value="TreeGrafter"/>
</dbReference>
<keyword evidence="3" id="KW-0904">Protein phosphatase</keyword>
<name>A0A8C6TK28_9GOBI</name>
<dbReference type="InterPro" id="IPR000387">
    <property type="entry name" value="Tyr_Pase_dom"/>
</dbReference>
<evidence type="ECO:0000256" key="1">
    <source>
        <dbReference type="ARBA" id="ARBA00013064"/>
    </source>
</evidence>
<dbReference type="PRINTS" id="PR00700">
    <property type="entry name" value="PRTYPHPHTASE"/>
</dbReference>
<evidence type="ECO:0000313" key="7">
    <source>
        <dbReference type="Ensembl" id="ENSNMLP00000021390.1"/>
    </source>
</evidence>
<dbReference type="PROSITE" id="PS00383">
    <property type="entry name" value="TYR_PHOSPHATASE_1"/>
    <property type="match status" value="1"/>
</dbReference>
<proteinExistence type="inferred from homology"/>
<feature type="domain" description="Tyrosine specific protein phosphatases" evidence="6">
    <location>
        <begin position="47"/>
        <end position="133"/>
    </location>
</feature>
<dbReference type="Proteomes" id="UP000694523">
    <property type="component" value="Unplaced"/>
</dbReference>
<reference evidence="7" key="2">
    <citation type="submission" date="2025-09" db="UniProtKB">
        <authorList>
            <consortium name="Ensembl"/>
        </authorList>
    </citation>
    <scope>IDENTIFICATION</scope>
</reference>
<dbReference type="InterPro" id="IPR047170">
    <property type="entry name" value="PTN12/18/22"/>
</dbReference>
<evidence type="ECO:0000259" key="6">
    <source>
        <dbReference type="PROSITE" id="PS50056"/>
    </source>
</evidence>
<dbReference type="PROSITE" id="PS50056">
    <property type="entry name" value="TYR_PHOSPHATASE_2"/>
    <property type="match status" value="1"/>
</dbReference>